<name>A0A5B7FDP8_PORTR</name>
<sequence length="75" mass="7508">MVSANQGHQQTTGGLLGGGCTSVTFPPTLQLLSLPHSELLALVQSIKSGVMCTEVSGIVDSASALTDAPGQGVNK</sequence>
<evidence type="ECO:0000313" key="2">
    <source>
        <dbReference type="Proteomes" id="UP000324222"/>
    </source>
</evidence>
<accession>A0A5B7FDP8</accession>
<comment type="caution">
    <text evidence="1">The sequence shown here is derived from an EMBL/GenBank/DDBJ whole genome shotgun (WGS) entry which is preliminary data.</text>
</comment>
<evidence type="ECO:0000313" key="1">
    <source>
        <dbReference type="EMBL" id="MPC44582.1"/>
    </source>
</evidence>
<organism evidence="1 2">
    <name type="scientific">Portunus trituberculatus</name>
    <name type="common">Swimming crab</name>
    <name type="synonym">Neptunus trituberculatus</name>
    <dbReference type="NCBI Taxonomy" id="210409"/>
    <lineage>
        <taxon>Eukaryota</taxon>
        <taxon>Metazoa</taxon>
        <taxon>Ecdysozoa</taxon>
        <taxon>Arthropoda</taxon>
        <taxon>Crustacea</taxon>
        <taxon>Multicrustacea</taxon>
        <taxon>Malacostraca</taxon>
        <taxon>Eumalacostraca</taxon>
        <taxon>Eucarida</taxon>
        <taxon>Decapoda</taxon>
        <taxon>Pleocyemata</taxon>
        <taxon>Brachyura</taxon>
        <taxon>Eubrachyura</taxon>
        <taxon>Portunoidea</taxon>
        <taxon>Portunidae</taxon>
        <taxon>Portuninae</taxon>
        <taxon>Portunus</taxon>
    </lineage>
</organism>
<dbReference type="AlphaFoldDB" id="A0A5B7FDP8"/>
<keyword evidence="2" id="KW-1185">Reference proteome</keyword>
<protein>
    <submittedName>
        <fullName evidence="1">Uncharacterized protein</fullName>
    </submittedName>
</protein>
<gene>
    <name evidence="1" type="ORF">E2C01_038259</name>
</gene>
<proteinExistence type="predicted"/>
<dbReference type="Proteomes" id="UP000324222">
    <property type="component" value="Unassembled WGS sequence"/>
</dbReference>
<reference evidence="1 2" key="1">
    <citation type="submission" date="2019-05" db="EMBL/GenBank/DDBJ databases">
        <title>Another draft genome of Portunus trituberculatus and its Hox gene families provides insights of decapod evolution.</title>
        <authorList>
            <person name="Jeong J.-H."/>
            <person name="Song I."/>
            <person name="Kim S."/>
            <person name="Choi T."/>
            <person name="Kim D."/>
            <person name="Ryu S."/>
            <person name="Kim W."/>
        </authorList>
    </citation>
    <scope>NUCLEOTIDE SEQUENCE [LARGE SCALE GENOMIC DNA]</scope>
    <source>
        <tissue evidence="1">Muscle</tissue>
    </source>
</reference>
<dbReference type="EMBL" id="VSRR010006350">
    <property type="protein sequence ID" value="MPC44582.1"/>
    <property type="molecule type" value="Genomic_DNA"/>
</dbReference>